<organism evidence="2 3">
    <name type="scientific">Peribacillus loiseleuriae</name>
    <dbReference type="NCBI Taxonomy" id="1679170"/>
    <lineage>
        <taxon>Bacteria</taxon>
        <taxon>Bacillati</taxon>
        <taxon>Bacillota</taxon>
        <taxon>Bacilli</taxon>
        <taxon>Bacillales</taxon>
        <taxon>Bacillaceae</taxon>
        <taxon>Peribacillus</taxon>
    </lineage>
</organism>
<keyword evidence="1" id="KW-0812">Transmembrane</keyword>
<evidence type="ECO:0000256" key="1">
    <source>
        <dbReference type="SAM" id="Phobius"/>
    </source>
</evidence>
<comment type="caution">
    <text evidence="2">The sequence shown here is derived from an EMBL/GenBank/DDBJ whole genome shotgun (WGS) entry which is preliminary data.</text>
</comment>
<dbReference type="PANTHER" id="PTHR32063:SF24">
    <property type="entry name" value="CATION EFFLUX SYSTEM (ACRB_ACRD_ACRF FAMILY)"/>
    <property type="match status" value="1"/>
</dbReference>
<keyword evidence="1" id="KW-1133">Transmembrane helix</keyword>
<evidence type="ECO:0000313" key="3">
    <source>
        <dbReference type="Proteomes" id="UP000037146"/>
    </source>
</evidence>
<dbReference type="Gene3D" id="1.20.1640.10">
    <property type="entry name" value="Multidrug efflux transporter AcrB transmembrane domain"/>
    <property type="match status" value="2"/>
</dbReference>
<feature type="transmembrane region" description="Helical" evidence="1">
    <location>
        <begin position="959"/>
        <end position="981"/>
    </location>
</feature>
<gene>
    <name evidence="2" type="ORF">AC625_22270</name>
</gene>
<dbReference type="PATRIC" id="fig|1679170.3.peg.5025"/>
<dbReference type="InterPro" id="IPR001036">
    <property type="entry name" value="Acrflvin-R"/>
</dbReference>
<dbReference type="EMBL" id="LFZW01000001">
    <property type="protein sequence ID" value="KMY51913.1"/>
    <property type="molecule type" value="Genomic_DNA"/>
</dbReference>
<feature type="transmembrane region" description="Helical" evidence="1">
    <location>
        <begin position="326"/>
        <end position="349"/>
    </location>
</feature>
<accession>A0A0K9GZ22</accession>
<feature type="transmembrane region" description="Helical" evidence="1">
    <location>
        <begin position="987"/>
        <end position="1011"/>
    </location>
</feature>
<dbReference type="PRINTS" id="PR00702">
    <property type="entry name" value="ACRIFLAVINRP"/>
</dbReference>
<dbReference type="SUPFAM" id="SSF82866">
    <property type="entry name" value="Multidrug efflux transporter AcrB transmembrane domain"/>
    <property type="match status" value="2"/>
</dbReference>
<feature type="transmembrane region" description="Helical" evidence="1">
    <location>
        <begin position="12"/>
        <end position="30"/>
    </location>
</feature>
<dbReference type="Pfam" id="PF00873">
    <property type="entry name" value="ACR_tran"/>
    <property type="match status" value="1"/>
</dbReference>
<dbReference type="SUPFAM" id="SSF82693">
    <property type="entry name" value="Multidrug efflux transporter AcrB pore domain, PN1, PN2, PC1 and PC2 subdomains"/>
    <property type="match status" value="2"/>
</dbReference>
<dbReference type="Gene3D" id="3.30.70.1320">
    <property type="entry name" value="Multidrug efflux transporter AcrB pore domain like"/>
    <property type="match status" value="1"/>
</dbReference>
<dbReference type="PANTHER" id="PTHR32063">
    <property type="match status" value="1"/>
</dbReference>
<feature type="transmembrane region" description="Helical" evidence="1">
    <location>
        <begin position="527"/>
        <end position="547"/>
    </location>
</feature>
<dbReference type="Gene3D" id="3.30.70.1440">
    <property type="entry name" value="Multidrug efflux transporter AcrB pore domain"/>
    <property type="match status" value="1"/>
</dbReference>
<feature type="transmembrane region" description="Helical" evidence="1">
    <location>
        <begin position="427"/>
        <end position="447"/>
    </location>
</feature>
<protein>
    <submittedName>
        <fullName evidence="2">Multidrug ABC transporter</fullName>
    </submittedName>
</protein>
<feature type="transmembrane region" description="Helical" evidence="1">
    <location>
        <begin position="356"/>
        <end position="375"/>
    </location>
</feature>
<dbReference type="OrthoDB" id="9757876at2"/>
<dbReference type="RefSeq" id="WP_049683272.1">
    <property type="nucleotide sequence ID" value="NZ_LFZW01000001.1"/>
</dbReference>
<proteinExistence type="predicted"/>
<feature type="transmembrane region" description="Helical" evidence="1">
    <location>
        <begin position="909"/>
        <end position="931"/>
    </location>
</feature>
<dbReference type="GO" id="GO:0042910">
    <property type="term" value="F:xenobiotic transmembrane transporter activity"/>
    <property type="evidence" value="ECO:0007669"/>
    <property type="project" value="TreeGrafter"/>
</dbReference>
<dbReference type="AlphaFoldDB" id="A0A0K9GZ22"/>
<keyword evidence="1" id="KW-0472">Membrane</keyword>
<dbReference type="STRING" id="1679170.AC625_22270"/>
<reference evidence="3" key="1">
    <citation type="submission" date="2015-07" db="EMBL/GenBank/DDBJ databases">
        <title>Genome sequencing project for genomic taxonomy and phylogenomics of Bacillus-like bacteria.</title>
        <authorList>
            <person name="Liu B."/>
            <person name="Wang J."/>
            <person name="Zhu Y."/>
            <person name="Liu G."/>
            <person name="Chen Q."/>
            <person name="Chen Z."/>
            <person name="Lan J."/>
            <person name="Che J."/>
            <person name="Ge C."/>
            <person name="Shi H."/>
            <person name="Pan Z."/>
            <person name="Liu X."/>
        </authorList>
    </citation>
    <scope>NUCLEOTIDE SEQUENCE [LARGE SCALE GENOMIC DNA]</scope>
    <source>
        <strain evidence="3">FJAT-27997</strain>
    </source>
</reference>
<dbReference type="Proteomes" id="UP000037146">
    <property type="component" value="Unassembled WGS sequence"/>
</dbReference>
<dbReference type="Gene3D" id="3.30.70.1430">
    <property type="entry name" value="Multidrug efflux transporter AcrB pore domain"/>
    <property type="match status" value="2"/>
</dbReference>
<evidence type="ECO:0000313" key="2">
    <source>
        <dbReference type="EMBL" id="KMY51913.1"/>
    </source>
</evidence>
<dbReference type="Gene3D" id="3.30.2090.10">
    <property type="entry name" value="Multidrug efflux transporter AcrB TolC docking domain, DN and DC subdomains"/>
    <property type="match status" value="2"/>
</dbReference>
<feature type="transmembrane region" description="Helical" evidence="1">
    <location>
        <begin position="381"/>
        <end position="401"/>
    </location>
</feature>
<feature type="transmembrane region" description="Helical" evidence="1">
    <location>
        <begin position="459"/>
        <end position="481"/>
    </location>
</feature>
<dbReference type="GO" id="GO:0005886">
    <property type="term" value="C:plasma membrane"/>
    <property type="evidence" value="ECO:0007669"/>
    <property type="project" value="TreeGrafter"/>
</dbReference>
<feature type="transmembrane region" description="Helical" evidence="1">
    <location>
        <begin position="858"/>
        <end position="877"/>
    </location>
</feature>
<dbReference type="InterPro" id="IPR027463">
    <property type="entry name" value="AcrB_DN_DC_subdom"/>
</dbReference>
<name>A0A0K9GZ22_9BACI</name>
<keyword evidence="3" id="KW-1185">Reference proteome</keyword>
<sequence length="1034" mass="113397">MIEYLVKKRKITLLFFAAIAIFGLFSLTQLPKQEIPDLVISQAIVTTAYPGATPETVEQTVTKKIEQKIKEIQGVDTITSTSMEGMSSIVVMLENGANPKEKWAELRTKVQDAQAELPADATQPFVNDNLIKTFISAYAIYADDPEKLKELNGLMDSWKDQLRAVPGISDVTIQGLPEKEIRIDLDTQKMKQYNVSWPQVTQAIRAENERMPIGDIDYKERNYQLRITDMRSIEGLNKVIITRTQDGFPIYLEHLGKVTLAHGKNSYNGYINGKPAITLSISGETGSDVPTVDAAVVKKMDKLEKTLPKEFKSTLLYAQNDSINKMFAGLTKELVIAMVAVIIVCMMGLNMVTSSIVALAIPLSLAVGLLFLPMFDVTLNQMTVIGIIIVLSLLVDDAIVVNDNIERRLSVLKESPLDAAVNGTKEVIISIITATLATISAFLPLMFLPGDMGKFIKPIPLVIIVSLLASMVMSLTIVPIFREWNEKRNKHKREVSDKPAGLLGKQIQALNNFYAGKIMNKVVKRPLQVGLAGLLIGTAAYGLVPFVPVELFPKAEDPQFSINVEMPTGTSLQETNQIVKEIAAWAKKQSGVKEVSSAAGGGAPQLFNSMPGGSGPEVGQINILGEVGKLDIEKTIENWDKQFKAMYPGISVLTSSLSAGIDAGSPISIRLTGQDPEQLRNLSEQVKNVIADTKGTYDISDSLGTERYSLEFQVNKDAMDYNLVSYTDLSTTLRLITQGLNVSEFDTGNDLIDIKLYLENTEEDPTALFQRLSITNARGEQIPLAQLAEMKPAFSVQQIAHYNLVRSVTVEADVRAGTTATEAMAEITPKLEKMNFQEGYTWEVGGETEQQAESFGDLGTLFLVCIIIIIILITIQFYSVSIPIIILATVYLAAAGAIVGLFVTRTPIGFMSVIGITALAGIVVRNGIVLIEFMEDARREGMDLTEAVLKATEARFRPILLTAGAAVFGLLPVALIGDILFRPMAITIISGILFSTALTLLVVPSLYMVLIRFKEKRKQKKLDRKLEQDNEISM</sequence>
<dbReference type="SUPFAM" id="SSF82714">
    <property type="entry name" value="Multidrug efflux transporter AcrB TolC docking domain, DN and DC subdomains"/>
    <property type="match status" value="2"/>
</dbReference>
<feature type="transmembrane region" description="Helical" evidence="1">
    <location>
        <begin position="884"/>
        <end position="903"/>
    </location>
</feature>